<dbReference type="PANTHER" id="PTHR43537">
    <property type="entry name" value="TRANSCRIPTIONAL REGULATOR, GNTR FAMILY"/>
    <property type="match status" value="1"/>
</dbReference>
<feature type="domain" description="HTH gntR-type" evidence="4">
    <location>
        <begin position="15"/>
        <end position="83"/>
    </location>
</feature>
<dbReference type="SMART" id="SM00345">
    <property type="entry name" value="HTH_GNTR"/>
    <property type="match status" value="1"/>
</dbReference>
<evidence type="ECO:0000256" key="2">
    <source>
        <dbReference type="ARBA" id="ARBA00023125"/>
    </source>
</evidence>
<dbReference type="InterPro" id="IPR011711">
    <property type="entry name" value="GntR_C"/>
</dbReference>
<dbReference type="EMBL" id="JBHUCO010000069">
    <property type="protein sequence ID" value="MFD1523737.1"/>
    <property type="molecule type" value="Genomic_DNA"/>
</dbReference>
<name>A0ABW4FAF1_9PSEU</name>
<dbReference type="SUPFAM" id="SSF48008">
    <property type="entry name" value="GntR ligand-binding domain-like"/>
    <property type="match status" value="1"/>
</dbReference>
<dbReference type="SMART" id="SM00895">
    <property type="entry name" value="FCD"/>
    <property type="match status" value="1"/>
</dbReference>
<dbReference type="SUPFAM" id="SSF46785">
    <property type="entry name" value="Winged helix' DNA-binding domain"/>
    <property type="match status" value="1"/>
</dbReference>
<dbReference type="InterPro" id="IPR036388">
    <property type="entry name" value="WH-like_DNA-bd_sf"/>
</dbReference>
<comment type="caution">
    <text evidence="5">The sequence shown here is derived from an EMBL/GenBank/DDBJ whole genome shotgun (WGS) entry which is preliminary data.</text>
</comment>
<accession>A0ABW4FAF1</accession>
<dbReference type="CDD" id="cd07377">
    <property type="entry name" value="WHTH_GntR"/>
    <property type="match status" value="1"/>
</dbReference>
<dbReference type="PANTHER" id="PTHR43537:SF47">
    <property type="entry name" value="REGULATORY PROTEIN GNTR HTH"/>
    <property type="match status" value="1"/>
</dbReference>
<keyword evidence="1" id="KW-0805">Transcription regulation</keyword>
<dbReference type="Pfam" id="PF00392">
    <property type="entry name" value="GntR"/>
    <property type="match status" value="1"/>
</dbReference>
<dbReference type="InterPro" id="IPR036390">
    <property type="entry name" value="WH_DNA-bd_sf"/>
</dbReference>
<evidence type="ECO:0000313" key="5">
    <source>
        <dbReference type="EMBL" id="MFD1523737.1"/>
    </source>
</evidence>
<dbReference type="PRINTS" id="PR00035">
    <property type="entry name" value="HTHGNTR"/>
</dbReference>
<dbReference type="InterPro" id="IPR008920">
    <property type="entry name" value="TF_FadR/GntR_C"/>
</dbReference>
<reference evidence="6" key="1">
    <citation type="journal article" date="2019" name="Int. J. Syst. Evol. Microbiol.">
        <title>The Global Catalogue of Microorganisms (GCM) 10K type strain sequencing project: providing services to taxonomists for standard genome sequencing and annotation.</title>
        <authorList>
            <consortium name="The Broad Institute Genomics Platform"/>
            <consortium name="The Broad Institute Genome Sequencing Center for Infectious Disease"/>
            <person name="Wu L."/>
            <person name="Ma J."/>
        </authorList>
    </citation>
    <scope>NUCLEOTIDE SEQUENCE [LARGE SCALE GENOMIC DNA]</scope>
    <source>
        <strain evidence="6">CCM 7043</strain>
    </source>
</reference>
<dbReference type="Gene3D" id="1.20.120.530">
    <property type="entry name" value="GntR ligand-binding domain-like"/>
    <property type="match status" value="1"/>
</dbReference>
<gene>
    <name evidence="5" type="ORF">ACFSJD_40070</name>
</gene>
<dbReference type="Pfam" id="PF07729">
    <property type="entry name" value="FCD"/>
    <property type="match status" value="1"/>
</dbReference>
<dbReference type="Proteomes" id="UP001597114">
    <property type="component" value="Unassembled WGS sequence"/>
</dbReference>
<dbReference type="Gene3D" id="1.10.10.10">
    <property type="entry name" value="Winged helix-like DNA-binding domain superfamily/Winged helix DNA-binding domain"/>
    <property type="match status" value="1"/>
</dbReference>
<evidence type="ECO:0000256" key="3">
    <source>
        <dbReference type="ARBA" id="ARBA00023163"/>
    </source>
</evidence>
<protein>
    <submittedName>
        <fullName evidence="5">FadR/GntR family transcriptional regulator</fullName>
    </submittedName>
</protein>
<dbReference type="PROSITE" id="PS50949">
    <property type="entry name" value="HTH_GNTR"/>
    <property type="match status" value="1"/>
</dbReference>
<keyword evidence="2" id="KW-0238">DNA-binding</keyword>
<evidence type="ECO:0000256" key="1">
    <source>
        <dbReference type="ARBA" id="ARBA00023015"/>
    </source>
</evidence>
<organism evidence="5 6">
    <name type="scientific">Pseudonocardia yunnanensis</name>
    <dbReference type="NCBI Taxonomy" id="58107"/>
    <lineage>
        <taxon>Bacteria</taxon>
        <taxon>Bacillati</taxon>
        <taxon>Actinomycetota</taxon>
        <taxon>Actinomycetes</taxon>
        <taxon>Pseudonocardiales</taxon>
        <taxon>Pseudonocardiaceae</taxon>
        <taxon>Pseudonocardia</taxon>
    </lineage>
</organism>
<evidence type="ECO:0000313" key="6">
    <source>
        <dbReference type="Proteomes" id="UP001597114"/>
    </source>
</evidence>
<evidence type="ECO:0000259" key="4">
    <source>
        <dbReference type="PROSITE" id="PS50949"/>
    </source>
</evidence>
<dbReference type="InterPro" id="IPR000524">
    <property type="entry name" value="Tscrpt_reg_HTH_GntR"/>
</dbReference>
<keyword evidence="3" id="KW-0804">Transcription</keyword>
<proteinExistence type="predicted"/>
<keyword evidence="6" id="KW-1185">Reference proteome</keyword>
<sequence>MVTEAMVAVQPVRRRSLVEQATSELSRLIASGEWPVGSRVPGEVMLSRQLGVSRPTAREAMRALITTGQLETRHGLGTIVVSATPLPALEQKLRRAAIAEVYEVRVALEVEAAELAAQRRTPEDVDRMRDALSERDAATSAAALVEADLKFHTAVVAAAHNNVLVEVFGSFLGALRNAAEDIVADSALRNPDEDAAVEAAHHALVDAIADGDSDAAVVATRRNVHATLVRLRGEPYPFEPDNQVSSRRS</sequence>